<name>A0ABS2DUY2_9BURK</name>
<evidence type="ECO:0000313" key="1">
    <source>
        <dbReference type="EMBL" id="MBM6705146.1"/>
    </source>
</evidence>
<comment type="caution">
    <text evidence="1">The sequence shown here is derived from an EMBL/GenBank/DDBJ whole genome shotgun (WGS) entry which is preliminary data.</text>
</comment>
<organism evidence="1 2">
    <name type="scientific">Sutterella massiliensis</name>
    <dbReference type="NCBI Taxonomy" id="1816689"/>
    <lineage>
        <taxon>Bacteria</taxon>
        <taxon>Pseudomonadati</taxon>
        <taxon>Pseudomonadota</taxon>
        <taxon>Betaproteobacteria</taxon>
        <taxon>Burkholderiales</taxon>
        <taxon>Sutterellaceae</taxon>
        <taxon>Sutterella</taxon>
    </lineage>
</organism>
<evidence type="ECO:0000313" key="2">
    <source>
        <dbReference type="Proteomes" id="UP000715095"/>
    </source>
</evidence>
<accession>A0ABS2DUY2</accession>
<keyword evidence="2" id="KW-1185">Reference proteome</keyword>
<dbReference type="Proteomes" id="UP000715095">
    <property type="component" value="Unassembled WGS sequence"/>
</dbReference>
<protein>
    <submittedName>
        <fullName evidence="1">IS110 family transposase</fullName>
    </submittedName>
</protein>
<dbReference type="EMBL" id="JACJJC010000149">
    <property type="protein sequence ID" value="MBM6705146.1"/>
    <property type="molecule type" value="Genomic_DNA"/>
</dbReference>
<reference evidence="1 2" key="1">
    <citation type="journal article" date="2021" name="Sci. Rep.">
        <title>The distribution of antibiotic resistance genes in chicken gut microbiota commensals.</title>
        <authorList>
            <person name="Juricova H."/>
            <person name="Matiasovicova J."/>
            <person name="Kubasova T."/>
            <person name="Cejkova D."/>
            <person name="Rychlik I."/>
        </authorList>
    </citation>
    <scope>NUCLEOTIDE SEQUENCE [LARGE SCALE GENOMIC DNA]</scope>
    <source>
        <strain evidence="1 2">An829</strain>
    </source>
</reference>
<gene>
    <name evidence="1" type="ORF">H6A60_11790</name>
</gene>
<feature type="non-terminal residue" evidence="1">
    <location>
        <position position="1"/>
    </location>
</feature>
<proteinExistence type="predicted"/>
<sequence length="105" mass="11851">MCIRDSNGDRVARTYVIQGAASIYMQNCKNQLPECQLRRWLEEQIKRGKPYGKIIVSLAAKLLRIVWALLTYKEKFHIHKAGVPRSVLAAIERPQESTVAAEAAA</sequence>